<keyword evidence="3" id="KW-1185">Reference proteome</keyword>
<dbReference type="GO" id="GO:0001514">
    <property type="term" value="P:selenocysteine incorporation"/>
    <property type="evidence" value="ECO:0007669"/>
    <property type="project" value="InterPro"/>
</dbReference>
<evidence type="ECO:0000313" key="3">
    <source>
        <dbReference type="Proteomes" id="UP000533598"/>
    </source>
</evidence>
<dbReference type="SUPFAM" id="SSF52540">
    <property type="entry name" value="P-loop containing nucleoside triphosphate hydrolases"/>
    <property type="match status" value="1"/>
</dbReference>
<reference evidence="2 3" key="1">
    <citation type="submission" date="2020-08" db="EMBL/GenBank/DDBJ databases">
        <title>Sequencing the genomes of 1000 actinobacteria strains.</title>
        <authorList>
            <person name="Klenk H.-P."/>
        </authorList>
    </citation>
    <scope>NUCLEOTIDE SEQUENCE [LARGE SCALE GENOMIC DNA]</scope>
    <source>
        <strain evidence="2 3">DSM 44230</strain>
    </source>
</reference>
<dbReference type="InterPro" id="IPR015191">
    <property type="entry name" value="SelB_WHD4"/>
</dbReference>
<accession>A0A7W7FT58</accession>
<dbReference type="Proteomes" id="UP000533598">
    <property type="component" value="Unassembled WGS sequence"/>
</dbReference>
<dbReference type="InterPro" id="IPR036388">
    <property type="entry name" value="WH-like_DNA-bd_sf"/>
</dbReference>
<comment type="caution">
    <text evidence="2">The sequence shown here is derived from an EMBL/GenBank/DDBJ whole genome shotgun (WGS) entry which is preliminary data.</text>
</comment>
<dbReference type="GO" id="GO:0003746">
    <property type="term" value="F:translation elongation factor activity"/>
    <property type="evidence" value="ECO:0007669"/>
    <property type="project" value="UniProtKB-KW"/>
</dbReference>
<name>A0A7W7FT58_9PSEU</name>
<dbReference type="Gene3D" id="3.40.50.300">
    <property type="entry name" value="P-loop containing nucleotide triphosphate hydrolases"/>
    <property type="match status" value="1"/>
</dbReference>
<dbReference type="SUPFAM" id="SSF50447">
    <property type="entry name" value="Translation proteins"/>
    <property type="match status" value="1"/>
</dbReference>
<organism evidence="2 3">
    <name type="scientific">Crossiella cryophila</name>
    <dbReference type="NCBI Taxonomy" id="43355"/>
    <lineage>
        <taxon>Bacteria</taxon>
        <taxon>Bacillati</taxon>
        <taxon>Actinomycetota</taxon>
        <taxon>Actinomycetes</taxon>
        <taxon>Pseudonocardiales</taxon>
        <taxon>Pseudonocardiaceae</taxon>
        <taxon>Crossiella</taxon>
    </lineage>
</organism>
<dbReference type="Gene3D" id="1.10.10.10">
    <property type="entry name" value="Winged helix-like DNA-binding domain superfamily/Winged helix DNA-binding domain"/>
    <property type="match status" value="1"/>
</dbReference>
<dbReference type="GO" id="GO:0003723">
    <property type="term" value="F:RNA binding"/>
    <property type="evidence" value="ECO:0007669"/>
    <property type="project" value="InterPro"/>
</dbReference>
<evidence type="ECO:0000259" key="1">
    <source>
        <dbReference type="Pfam" id="PF09107"/>
    </source>
</evidence>
<evidence type="ECO:0000313" key="2">
    <source>
        <dbReference type="EMBL" id="MBB4677796.1"/>
    </source>
</evidence>
<proteinExistence type="predicted"/>
<keyword evidence="2" id="KW-0251">Elongation factor</keyword>
<dbReference type="EMBL" id="JACHMH010000001">
    <property type="protein sequence ID" value="MBB4677796.1"/>
    <property type="molecule type" value="Genomic_DNA"/>
</dbReference>
<dbReference type="InterPro" id="IPR036390">
    <property type="entry name" value="WH_DNA-bd_sf"/>
</dbReference>
<dbReference type="Gene3D" id="2.40.30.10">
    <property type="entry name" value="Translation factors"/>
    <property type="match status" value="1"/>
</dbReference>
<dbReference type="RefSeq" id="WP_185003698.1">
    <property type="nucleotide sequence ID" value="NZ_BAAAUI010000002.1"/>
</dbReference>
<dbReference type="Pfam" id="PF09107">
    <property type="entry name" value="WHD_3rd_SelB"/>
    <property type="match status" value="1"/>
</dbReference>
<sequence length="570" mass="60417">MRVVATAGGAGAGKSTLVRALTGRDPWARLPSGRVLALVDRAPGAVQASVATAEAVVVVVAADQEFSAELATQLDVLHALDIRHGLLVVTRADLADPGPVLRRTRRALATGALGRIECAVVSARTGAGIDRFRSMLDRLAAALPPPPAAPVRLWLDGVAEAAEEKGVLVTGTLITGSIENGAELALGPEDRRVRVGGLESLRRQVSVLSGPARVTVHLPEEQPDELPVGTALVTPGRWRHVGVLDVRLRPLPGRKLDGVAGDLELGCGSARQPVFVRVLDGDIARLRLSEPLPLRIGDRGLLRGGEEVLAGFTVLDILPPELGGEAEQIARGNELMSRSGIPNGHDELRRRGLVRAGDLLAMGAGLPLAPRAGEWLIDPAKLDELCGQLADLVRTRAREQPYDPGVPKAEAVALLALPHRRLLEPVARAARDLGVRINQGRLVLAERGGELALPVRQAIEALCAELARNPFLAPEADQLTALRLTPKSLAAAVRTGLLVRLADGVYLGPDAVEQAVAVLCALPQPFTVAAARTALGTSRRVAVPLLELLDTRRITIRLPDSRRRIRPEHD</sequence>
<protein>
    <submittedName>
        <fullName evidence="2">Selenocysteine-specific elongation factor</fullName>
    </submittedName>
</protein>
<gene>
    <name evidence="2" type="ORF">HNR67_003914</name>
</gene>
<dbReference type="SUPFAM" id="SSF46785">
    <property type="entry name" value="Winged helix' DNA-binding domain"/>
    <property type="match status" value="1"/>
</dbReference>
<dbReference type="GO" id="GO:0005525">
    <property type="term" value="F:GTP binding"/>
    <property type="evidence" value="ECO:0007669"/>
    <property type="project" value="InterPro"/>
</dbReference>
<dbReference type="InterPro" id="IPR027417">
    <property type="entry name" value="P-loop_NTPase"/>
</dbReference>
<dbReference type="GO" id="GO:0005737">
    <property type="term" value="C:cytoplasm"/>
    <property type="evidence" value="ECO:0007669"/>
    <property type="project" value="InterPro"/>
</dbReference>
<dbReference type="InterPro" id="IPR009000">
    <property type="entry name" value="Transl_B-barrel_sf"/>
</dbReference>
<keyword evidence="2" id="KW-0648">Protein biosynthesis</keyword>
<dbReference type="AlphaFoldDB" id="A0A7W7FT58"/>
<feature type="domain" description="Elongation factor SelB fourth winged-helix" evidence="1">
    <location>
        <begin position="524"/>
        <end position="563"/>
    </location>
</feature>